<dbReference type="GO" id="GO:0008641">
    <property type="term" value="F:ubiquitin-like modifier activating enzyme activity"/>
    <property type="evidence" value="ECO:0007669"/>
    <property type="project" value="InterPro"/>
</dbReference>
<dbReference type="Gene3D" id="3.40.50.720">
    <property type="entry name" value="NAD(P)-binding Rossmann-like Domain"/>
    <property type="match status" value="1"/>
</dbReference>
<keyword evidence="4" id="KW-1185">Reference proteome</keyword>
<reference evidence="3 4" key="1">
    <citation type="journal article" date="2010" name="Int. J. Syst. Evol. Microbiol.">
        <title>Thiohalobacter thiocyanaticus gen. nov., sp. nov., a moderately halophilic, sulfur-oxidizing gammaproteobacterium from hypersaline lakes, that utilizes thiocyanate.</title>
        <authorList>
            <person name="Sorokin D.Y."/>
            <person name="Kovaleva O.L."/>
            <person name="Tourova T.P."/>
            <person name="Muyzer G."/>
        </authorList>
    </citation>
    <scope>NUCLEOTIDE SEQUENCE [LARGE SCALE GENOMIC DNA]</scope>
    <source>
        <strain evidence="3 4">Hrh1</strain>
    </source>
</reference>
<dbReference type="RefSeq" id="WP_125181589.1">
    <property type="nucleotide sequence ID" value="NZ_QZMU01000001.1"/>
</dbReference>
<gene>
    <name evidence="3" type="ORF">D6C00_09975</name>
</gene>
<dbReference type="InterPro" id="IPR035985">
    <property type="entry name" value="Ubiquitin-activating_enz"/>
</dbReference>
<name>A0A426QKK5_9GAMM</name>
<evidence type="ECO:0000259" key="2">
    <source>
        <dbReference type="Pfam" id="PF14461"/>
    </source>
</evidence>
<dbReference type="InterPro" id="IPR032701">
    <property type="entry name" value="Prok-E2_B_dom"/>
</dbReference>
<dbReference type="InterPro" id="IPR000594">
    <property type="entry name" value="ThiF_NAD_FAD-bd"/>
</dbReference>
<accession>A0A426QKK5</accession>
<dbReference type="Pfam" id="PF14461">
    <property type="entry name" value="Prok-E2_B"/>
    <property type="match status" value="1"/>
</dbReference>
<organism evidence="3 4">
    <name type="scientific">Thiohalobacter thiocyanaticus</name>
    <dbReference type="NCBI Taxonomy" id="585455"/>
    <lineage>
        <taxon>Bacteria</taxon>
        <taxon>Pseudomonadati</taxon>
        <taxon>Pseudomonadota</taxon>
        <taxon>Gammaproteobacteria</taxon>
        <taxon>Thiohalobacterales</taxon>
        <taxon>Thiohalobacteraceae</taxon>
        <taxon>Thiohalobacter</taxon>
    </lineage>
</organism>
<dbReference type="Pfam" id="PF00899">
    <property type="entry name" value="ThiF"/>
    <property type="match status" value="1"/>
</dbReference>
<dbReference type="SUPFAM" id="SSF69572">
    <property type="entry name" value="Activating enzymes of the ubiquitin-like proteins"/>
    <property type="match status" value="1"/>
</dbReference>
<feature type="domain" description="THIF-type NAD/FAD binding fold" evidence="1">
    <location>
        <begin position="325"/>
        <end position="492"/>
    </location>
</feature>
<dbReference type="AlphaFoldDB" id="A0A426QKK5"/>
<sequence length="566" mass="63760">MQGLGERGYERHCLPLVHNWLTENGFVHLPQETRRYAYDGVLQCNAVEVPIRLEFYDLTFKSLPEIYLRHPRPRELCLPLSHVDNENKLCYLEAESYRADPYHPVKTLATLIEQARRVLVDCLTGANADDVGYELSAYWGFKDFGVALSRQPSGALTEFNRIRYFSPLGNERNLVVVGTREEIAEYVQWRKAKVRYGRNLNAIWLDVNSTTLLPREGGWPPNNFRAFYDWLDIVDKSAARTLHRIMGTKAGCNSHFIVVINTKGGLVSIEVILPPSLSTATQAPGRFRKMLMRDDGSHGTTLIRGKFDDLSPKYQTARSLQGSGLSGKRIVLIGCGTIGGYLSRLLVQCGAGLGGELVLYDGQWFLPGNVGRHYLDGAYTYENKAEACQHKLGIEYPWVNIRALSKEYMWGAESDNADIIIDATGREPFSLALNEEMNWRCSNEWSTPPILHVWLDGNGLCGRTLYYDGTGGCYRCLQTRDGEERFEPLINSEDLSPMTYSCGESYIPFPPSASVQVAGLALELMLDWAGGSVGFTFRNRAFHKKARRHKDQVLTPMKSCPACRKN</sequence>
<evidence type="ECO:0000313" key="4">
    <source>
        <dbReference type="Proteomes" id="UP000287798"/>
    </source>
</evidence>
<comment type="caution">
    <text evidence="3">The sequence shown here is derived from an EMBL/GenBank/DDBJ whole genome shotgun (WGS) entry which is preliminary data.</text>
</comment>
<protein>
    <submittedName>
        <fullName evidence="3">Uncharacterized protein</fullName>
    </submittedName>
</protein>
<dbReference type="OrthoDB" id="891532at2"/>
<dbReference type="Proteomes" id="UP000287798">
    <property type="component" value="Unassembled WGS sequence"/>
</dbReference>
<dbReference type="EMBL" id="QZMU01000001">
    <property type="protein sequence ID" value="RRQ22246.1"/>
    <property type="molecule type" value="Genomic_DNA"/>
</dbReference>
<evidence type="ECO:0000259" key="1">
    <source>
        <dbReference type="Pfam" id="PF00899"/>
    </source>
</evidence>
<evidence type="ECO:0000313" key="3">
    <source>
        <dbReference type="EMBL" id="RRQ22246.1"/>
    </source>
</evidence>
<proteinExistence type="predicted"/>
<feature type="domain" description="Prokaryotic E2 family B" evidence="2">
    <location>
        <begin position="40"/>
        <end position="140"/>
    </location>
</feature>